<name>A0ABZ3H0X3_GEOAI</name>
<accession>A0ABZ3H0X3</accession>
<dbReference type="PANTHER" id="PTHR21381:SF3">
    <property type="entry name" value="SGC REGION PROTEIN SGCQ-RELATED"/>
    <property type="match status" value="1"/>
</dbReference>
<dbReference type="InterPro" id="IPR013785">
    <property type="entry name" value="Aldolase_TIM"/>
</dbReference>
<comment type="similarity">
    <text evidence="1">Belongs to the BtpA family.</text>
</comment>
<proteinExistence type="inferred from homology"/>
<dbReference type="PIRSF" id="PIRSF005956">
    <property type="entry name" value="BtpA"/>
    <property type="match status" value="1"/>
</dbReference>
<dbReference type="Proteomes" id="UP001492541">
    <property type="component" value="Chromosome"/>
</dbReference>
<dbReference type="GeneID" id="90449602"/>
<dbReference type="CDD" id="cd04722">
    <property type="entry name" value="TIM_phosphate_binding"/>
    <property type="match status" value="1"/>
</dbReference>
<sequence>MIIGVLHLKPLPGSPRYSNFSEVIEHAVRSARRLEEGGVSAILVENYGDSPYLKEVGKETVACMTAVIKEIQRETHIPVGVNVLRNDAIASCAIAKAVGAEFIRVNQAAFPSAAPEGFLEPAAATLARYMRMIDLKAEVYADINVKHAVHFAAIEDYLENIERTFADALIVTGKKTGMAPDLTELKEIKESVNIPVFAGSGVNPSNIARFAEYADGFIVGSYFKAGDEISVEKVEKLCRLARSLKR</sequence>
<dbReference type="SUPFAM" id="SSF51366">
    <property type="entry name" value="Ribulose-phoshate binding barrel"/>
    <property type="match status" value="1"/>
</dbReference>
<evidence type="ECO:0000313" key="2">
    <source>
        <dbReference type="EMBL" id="XAT63173.1"/>
    </source>
</evidence>
<keyword evidence="3" id="KW-1185">Reference proteome</keyword>
<dbReference type="RefSeq" id="WP_193808491.1">
    <property type="nucleotide sequence ID" value="NZ_CP087714.1"/>
</dbReference>
<dbReference type="InterPro" id="IPR005137">
    <property type="entry name" value="BtpA"/>
</dbReference>
<dbReference type="EMBL" id="CP087714">
    <property type="protein sequence ID" value="XAT63173.1"/>
    <property type="molecule type" value="Genomic_DNA"/>
</dbReference>
<dbReference type="Gene3D" id="3.20.20.70">
    <property type="entry name" value="Aldolase class I"/>
    <property type="match status" value="1"/>
</dbReference>
<dbReference type="PANTHER" id="PTHR21381">
    <property type="entry name" value="ZGC:162297"/>
    <property type="match status" value="1"/>
</dbReference>
<reference evidence="2 3" key="1">
    <citation type="submission" date="2021-11" db="EMBL/GenBank/DDBJ databases">
        <title>Whole genome of Geoglobus acetivorans.</title>
        <authorList>
            <person name="Liu D."/>
        </authorList>
    </citation>
    <scope>NUCLEOTIDE SEQUENCE [LARGE SCALE GENOMIC DNA]</scope>
    <source>
        <strain evidence="2 3">SBH6</strain>
    </source>
</reference>
<dbReference type="Pfam" id="PF03437">
    <property type="entry name" value="BtpA"/>
    <property type="match status" value="1"/>
</dbReference>
<evidence type="ECO:0000313" key="3">
    <source>
        <dbReference type="Proteomes" id="UP001492541"/>
    </source>
</evidence>
<dbReference type="InterPro" id="IPR011060">
    <property type="entry name" value="RibuloseP-bd_barrel"/>
</dbReference>
<protein>
    <submittedName>
        <fullName evidence="2">BtpA/SgcQ family protein</fullName>
    </submittedName>
</protein>
<organism evidence="2 3">
    <name type="scientific">Geoglobus acetivorans</name>
    <dbReference type="NCBI Taxonomy" id="565033"/>
    <lineage>
        <taxon>Archaea</taxon>
        <taxon>Methanobacteriati</taxon>
        <taxon>Methanobacteriota</taxon>
        <taxon>Archaeoglobi</taxon>
        <taxon>Archaeoglobales</taxon>
        <taxon>Archaeoglobaceae</taxon>
        <taxon>Geoglobus</taxon>
    </lineage>
</organism>
<dbReference type="NCBIfam" id="TIGR00259">
    <property type="entry name" value="thylakoid_BtpA"/>
    <property type="match status" value="1"/>
</dbReference>
<gene>
    <name evidence="2" type="ORF">LPQ35_07895</name>
</gene>
<evidence type="ECO:0000256" key="1">
    <source>
        <dbReference type="ARBA" id="ARBA00006007"/>
    </source>
</evidence>